<evidence type="ECO:0000313" key="2">
    <source>
        <dbReference type="Proteomes" id="UP000479710"/>
    </source>
</evidence>
<evidence type="ECO:0000313" key="1">
    <source>
        <dbReference type="EMBL" id="KAF0919405.1"/>
    </source>
</evidence>
<accession>A0A6G1E2T6</accession>
<dbReference type="Proteomes" id="UP000479710">
    <property type="component" value="Unassembled WGS sequence"/>
</dbReference>
<gene>
    <name evidence="1" type="ORF">E2562_029438</name>
</gene>
<proteinExistence type="predicted"/>
<dbReference type="EMBL" id="SPHZ02000005">
    <property type="protein sequence ID" value="KAF0919405.1"/>
    <property type="molecule type" value="Genomic_DNA"/>
</dbReference>
<name>A0A6G1E2T6_9ORYZ</name>
<protein>
    <submittedName>
        <fullName evidence="1">Uncharacterized protein</fullName>
    </submittedName>
</protein>
<sequence>MASDEGDWLYELLDPEIDAHHHSFLSTVQPPHGQPMIELTTLPMDSDVTVDRRSTLVTLACYRSSVWSRLTVQGMAAEYIRPDATPEVDAAYWLTHCRLIFDVQVEEYAIHRSSGSSVSVRSYPCPTFPDFTTTSTLEEGSSNPYTMVTTQEVLCALGRIIDRTAHAIRVTSCLHPQQVVKPVVAPQFRLTGMTGSQYFLFGQHAPQFEEDFAHIDVEESDRHADDYFVTDYWLTTPT</sequence>
<organism evidence="1 2">
    <name type="scientific">Oryza meyeriana var. granulata</name>
    <dbReference type="NCBI Taxonomy" id="110450"/>
    <lineage>
        <taxon>Eukaryota</taxon>
        <taxon>Viridiplantae</taxon>
        <taxon>Streptophyta</taxon>
        <taxon>Embryophyta</taxon>
        <taxon>Tracheophyta</taxon>
        <taxon>Spermatophyta</taxon>
        <taxon>Magnoliopsida</taxon>
        <taxon>Liliopsida</taxon>
        <taxon>Poales</taxon>
        <taxon>Poaceae</taxon>
        <taxon>BOP clade</taxon>
        <taxon>Oryzoideae</taxon>
        <taxon>Oryzeae</taxon>
        <taxon>Oryzinae</taxon>
        <taxon>Oryza</taxon>
        <taxon>Oryza meyeriana</taxon>
    </lineage>
</organism>
<comment type="caution">
    <text evidence="1">The sequence shown here is derived from an EMBL/GenBank/DDBJ whole genome shotgun (WGS) entry which is preliminary data.</text>
</comment>
<dbReference type="AlphaFoldDB" id="A0A6G1E2T6"/>
<reference evidence="1 2" key="1">
    <citation type="submission" date="2019-11" db="EMBL/GenBank/DDBJ databases">
        <title>Whole genome sequence of Oryza granulata.</title>
        <authorList>
            <person name="Li W."/>
        </authorList>
    </citation>
    <scope>NUCLEOTIDE SEQUENCE [LARGE SCALE GENOMIC DNA]</scope>
    <source>
        <strain evidence="2">cv. Menghai</strain>
        <tissue evidence="1">Leaf</tissue>
    </source>
</reference>
<keyword evidence="2" id="KW-1185">Reference proteome</keyword>